<reference evidence="2" key="1">
    <citation type="submission" date="2018-05" db="EMBL/GenBank/DDBJ databases">
        <authorList>
            <person name="Lanie J.A."/>
            <person name="Ng W.-L."/>
            <person name="Kazmierczak K.M."/>
            <person name="Andrzejewski T.M."/>
            <person name="Davidsen T.M."/>
            <person name="Wayne K.J."/>
            <person name="Tettelin H."/>
            <person name="Glass J.I."/>
            <person name="Rusch D."/>
            <person name="Podicherti R."/>
            <person name="Tsui H.-C.T."/>
            <person name="Winkler M.E."/>
        </authorList>
    </citation>
    <scope>NUCLEOTIDE SEQUENCE</scope>
</reference>
<dbReference type="InterPro" id="IPR025263">
    <property type="entry name" value="YhdP_central"/>
</dbReference>
<feature type="domain" description="YhdP central" evidence="1">
    <location>
        <begin position="2"/>
        <end position="144"/>
    </location>
</feature>
<gene>
    <name evidence="2" type="ORF">METZ01_LOCUS461514</name>
</gene>
<accession>A0A383AM64</accession>
<dbReference type="EMBL" id="UINC01193179">
    <property type="protein sequence ID" value="SVE08660.1"/>
    <property type="molecule type" value="Genomic_DNA"/>
</dbReference>
<dbReference type="InterPro" id="IPR011836">
    <property type="entry name" value="YhdP"/>
</dbReference>
<feature type="non-terminal residue" evidence="2">
    <location>
        <position position="165"/>
    </location>
</feature>
<evidence type="ECO:0000313" key="2">
    <source>
        <dbReference type="EMBL" id="SVE08660.1"/>
    </source>
</evidence>
<dbReference type="PANTHER" id="PTHR38690:SF1">
    <property type="entry name" value="PROTEASE"/>
    <property type="match status" value="1"/>
</dbReference>
<dbReference type="PANTHER" id="PTHR38690">
    <property type="entry name" value="PROTEASE-RELATED"/>
    <property type="match status" value="1"/>
</dbReference>
<protein>
    <recommendedName>
        <fullName evidence="1">YhdP central domain-containing protein</fullName>
    </recommendedName>
</protein>
<sequence length="165" mass="18478">MVANIFQRIFRLLILLMVTLLVLLATYVSAGRLLMPAVSNYASFVEEQIFNLTGLPASIESLTGDFDVFNPSLRINGLQLLVGRGQNQSLFEDTSALIFDSATIIVDILRSLREGRWVLAGFVVETLEVNIEQTEQDNWQLAGIDLANHRETTLETLFDAFQRVS</sequence>
<dbReference type="Pfam" id="PF13116">
    <property type="entry name" value="YhdP"/>
    <property type="match status" value="1"/>
</dbReference>
<organism evidence="2">
    <name type="scientific">marine metagenome</name>
    <dbReference type="NCBI Taxonomy" id="408172"/>
    <lineage>
        <taxon>unclassified sequences</taxon>
        <taxon>metagenomes</taxon>
        <taxon>ecological metagenomes</taxon>
    </lineage>
</organism>
<evidence type="ECO:0000259" key="1">
    <source>
        <dbReference type="Pfam" id="PF13116"/>
    </source>
</evidence>
<name>A0A383AM64_9ZZZZ</name>
<dbReference type="AlphaFoldDB" id="A0A383AM64"/>
<proteinExistence type="predicted"/>